<dbReference type="InterPro" id="IPR007421">
    <property type="entry name" value="Schlafen_AlbA_2_dom"/>
</dbReference>
<reference evidence="4" key="1">
    <citation type="submission" date="2023-07" db="EMBL/GenBank/DDBJ databases">
        <title>Chryseobacterium sp. strain PBS4-4 Genome sequencing and assembly.</title>
        <authorList>
            <person name="Jung Y."/>
        </authorList>
    </citation>
    <scope>NUCLEOTIDE SEQUENCE [LARGE SCALE GENOMIC DNA]</scope>
    <source>
        <strain evidence="4">PBS4-4</strain>
    </source>
</reference>
<protein>
    <submittedName>
        <fullName evidence="3">DUF262 domain-containing protein</fullName>
    </submittedName>
</protein>
<keyword evidence="4" id="KW-1185">Reference proteome</keyword>
<organism evidence="3 4">
    <name type="scientific">Chryseobacterium edaphi</name>
    <dbReference type="NCBI Taxonomy" id="2976532"/>
    <lineage>
        <taxon>Bacteria</taxon>
        <taxon>Pseudomonadati</taxon>
        <taxon>Bacteroidota</taxon>
        <taxon>Flavobacteriia</taxon>
        <taxon>Flavobacteriales</taxon>
        <taxon>Weeksellaceae</taxon>
        <taxon>Chryseobacterium group</taxon>
        <taxon>Chryseobacterium</taxon>
    </lineage>
</organism>
<comment type="caution">
    <text evidence="3">The sequence shown here is derived from an EMBL/GenBank/DDBJ whole genome shotgun (WGS) entry which is preliminary data.</text>
</comment>
<dbReference type="PANTHER" id="PTHR39639:SF1">
    <property type="entry name" value="DUF262 DOMAIN-CONTAINING PROTEIN"/>
    <property type="match status" value="1"/>
</dbReference>
<dbReference type="Pfam" id="PF03235">
    <property type="entry name" value="GmrSD_N"/>
    <property type="match status" value="1"/>
</dbReference>
<proteinExistence type="predicted"/>
<evidence type="ECO:0000313" key="3">
    <source>
        <dbReference type="EMBL" id="MCU7618813.1"/>
    </source>
</evidence>
<dbReference type="Proteomes" id="UP001208649">
    <property type="component" value="Unassembled WGS sequence"/>
</dbReference>
<name>A0ABT2W9C7_9FLAO</name>
<evidence type="ECO:0000313" key="4">
    <source>
        <dbReference type="Proteomes" id="UP001208649"/>
    </source>
</evidence>
<dbReference type="RefSeq" id="WP_263004337.1">
    <property type="nucleotide sequence ID" value="NZ_JAOTEM010000005.1"/>
</dbReference>
<feature type="domain" description="Schlafen AlbA-2" evidence="2">
    <location>
        <begin position="420"/>
        <end position="577"/>
    </location>
</feature>
<dbReference type="InterPro" id="IPR038461">
    <property type="entry name" value="Schlafen_AlbA_2_dom_sf"/>
</dbReference>
<dbReference type="InterPro" id="IPR004919">
    <property type="entry name" value="GmrSD_N"/>
</dbReference>
<dbReference type="PANTHER" id="PTHR39639">
    <property type="entry name" value="CHROMOSOME 16, WHOLE GENOME SHOTGUN SEQUENCE"/>
    <property type="match status" value="1"/>
</dbReference>
<evidence type="ECO:0000259" key="1">
    <source>
        <dbReference type="Pfam" id="PF03235"/>
    </source>
</evidence>
<dbReference type="Pfam" id="PF04326">
    <property type="entry name" value="SLFN_AlbA_2"/>
    <property type="match status" value="1"/>
</dbReference>
<accession>A0ABT2W9C7</accession>
<sequence length="591" mass="67737">MIESPRGMTIMEAYELYRNNRLIINRRYQRKLVWSQNEKRSLIDSILKQYPIPLILLASKEEKFEIIDGMQRLNAIFGFIENHFGIEIDGEEKYFNIPDYTFAQTQISKGIIFIKEGVSLLTQEQVSSFIQYPFPVTIFKTGSTDEINETFRRINSTGKKLSHQEVRQAGNVSKFSLLVREVSSEIRGDASREILLLQDMPEISIDSKLSKHQYGINAEETFWCKQGVLNISDLKESEDEQVLADIILSVSLGEPFPASRRAFDNYYGSGDDNKSNDIEIKINSLGAENLRSNLLTVYSEIVNIVEYHFEGERLKNVLNPSAGGNPVKEAFYTMFMAFYDLMINDNLVPFDYKKIKESLRNIHSKLIRSRNYTTTDDRINNINVCKGLIQNYFKKSASTFRSSTSYIIDFQAYLMKSKTESAIYDFKQGFYTLNPTKREFDEASFYKILCNISALANLGKNKIGFLFIGVTDKEKDTIQVEKLDGLVDTPRFHDFGIVGLEREAKIKGVSLDQYISFITGKISSSNLETGLKTRVTTNITPITYHNNTILMIRVDAGDEPVYFEDKLYQRDGANCVEVQGAKQKDIFNLFK</sequence>
<evidence type="ECO:0000259" key="2">
    <source>
        <dbReference type="Pfam" id="PF04326"/>
    </source>
</evidence>
<dbReference type="EMBL" id="JAOTEM010000005">
    <property type="protein sequence ID" value="MCU7618813.1"/>
    <property type="molecule type" value="Genomic_DNA"/>
</dbReference>
<feature type="domain" description="GmrSD restriction endonucleases N-terminal" evidence="1">
    <location>
        <begin position="15"/>
        <end position="169"/>
    </location>
</feature>
<gene>
    <name evidence="3" type="ORF">NZ698_16580</name>
</gene>
<dbReference type="Gene3D" id="3.30.950.30">
    <property type="entry name" value="Schlafen, AAA domain"/>
    <property type="match status" value="1"/>
</dbReference>